<feature type="region of interest" description="Disordered" evidence="1">
    <location>
        <begin position="755"/>
        <end position="786"/>
    </location>
</feature>
<evidence type="ECO:0000256" key="1">
    <source>
        <dbReference type="SAM" id="MobiDB-lite"/>
    </source>
</evidence>
<name>A0ABN9T9T2_9DINO</name>
<feature type="compositionally biased region" description="Basic and acidic residues" evidence="1">
    <location>
        <begin position="85"/>
        <end position="95"/>
    </location>
</feature>
<feature type="region of interest" description="Disordered" evidence="1">
    <location>
        <begin position="1"/>
        <end position="22"/>
    </location>
</feature>
<protein>
    <recommendedName>
        <fullName evidence="4">Ribosome biogenesis protein NOP53</fullName>
    </recommendedName>
</protein>
<comment type="caution">
    <text evidence="2">The sequence shown here is derived from an EMBL/GenBank/DDBJ whole genome shotgun (WGS) entry which is preliminary data.</text>
</comment>
<gene>
    <name evidence="2" type="ORF">PCOR1329_LOCUS36988</name>
</gene>
<keyword evidence="3" id="KW-1185">Reference proteome</keyword>
<dbReference type="Proteomes" id="UP001189429">
    <property type="component" value="Unassembled WGS sequence"/>
</dbReference>
<feature type="compositionally biased region" description="Low complexity" evidence="1">
    <location>
        <begin position="1"/>
        <end position="18"/>
    </location>
</feature>
<dbReference type="EMBL" id="CAUYUJ010014493">
    <property type="protein sequence ID" value="CAK0841924.1"/>
    <property type="molecule type" value="Genomic_DNA"/>
</dbReference>
<evidence type="ECO:0000313" key="3">
    <source>
        <dbReference type="Proteomes" id="UP001189429"/>
    </source>
</evidence>
<feature type="region of interest" description="Disordered" evidence="1">
    <location>
        <begin position="799"/>
        <end position="883"/>
    </location>
</feature>
<organism evidence="2 3">
    <name type="scientific">Prorocentrum cordatum</name>
    <dbReference type="NCBI Taxonomy" id="2364126"/>
    <lineage>
        <taxon>Eukaryota</taxon>
        <taxon>Sar</taxon>
        <taxon>Alveolata</taxon>
        <taxon>Dinophyceae</taxon>
        <taxon>Prorocentrales</taxon>
        <taxon>Prorocentraceae</taxon>
        <taxon>Prorocentrum</taxon>
    </lineage>
</organism>
<reference evidence="2" key="1">
    <citation type="submission" date="2023-10" db="EMBL/GenBank/DDBJ databases">
        <authorList>
            <person name="Chen Y."/>
            <person name="Shah S."/>
            <person name="Dougan E. K."/>
            <person name="Thang M."/>
            <person name="Chan C."/>
        </authorList>
    </citation>
    <scope>NUCLEOTIDE SEQUENCE [LARGE SCALE GENOMIC DNA]</scope>
</reference>
<feature type="non-terminal residue" evidence="2">
    <location>
        <position position="883"/>
    </location>
</feature>
<feature type="compositionally biased region" description="Polar residues" evidence="1">
    <location>
        <begin position="863"/>
        <end position="883"/>
    </location>
</feature>
<evidence type="ECO:0008006" key="4">
    <source>
        <dbReference type="Google" id="ProtNLM"/>
    </source>
</evidence>
<feature type="region of interest" description="Disordered" evidence="1">
    <location>
        <begin position="60"/>
        <end position="114"/>
    </location>
</feature>
<feature type="compositionally biased region" description="Basic residues" evidence="1">
    <location>
        <begin position="813"/>
        <end position="841"/>
    </location>
</feature>
<accession>A0ABN9T9T2</accession>
<sequence length="883" mass="98528">GTGTEAEAAQAREAAQQEQEQELSRLRGLLLGPRPQASRLWGEYGHLGCDSGAQGKDFGELGRTGALDNSGGFGHSGSAAGRLQGEGERLEEARRNGLKGKSAGQLGAMYGRCGGRPPKEKDFEALELPSSVRLVLSPEDHKKIPMLGHKKKAAQYIEDQLIAVGFVKGSGEKAPEPTEDQWKKIRPLFGKGVKTRQLVRIYEQKDKVEKAIKKLRLGRSGGIFSRRKKKQGLSGQAGKGVRAIERHVSGSAEKKGPGKRGLLMPVFDEVHKTFLSWRKGGQYVDEGDLYLGYCYQADQMKTRLEAQRNPEGWLPSRQRALFEEIEKREKAIQKSEKMAEYTTDFIKETYGIRLHKPQRLLSISLEEEEKRALQGWCSFDQAVRLACFDSVEDLSDMVADAKGFRDNIQNLVIFMSDQVPMWLKISPGKQLYAEGEVQGRKGPKQTSVQERTRSVRSENKALFQRLADLDVEIYQQPAGFEDSVITCWKLEKQSQAASCSIGLRDMFAGALSESSLNTSAALGQLPVFIRGKMTAAVQVTDTDVAFRLKAKVRRRQQELRKELQRLAESESTRAIFKCGTYEVLRTLASALEDLIADFRADSTLKKACVRNGWAVLRPKPSQKAFARANEEKWFQDSDLKIGQHRLRSGWVQKRFDNLDDQGMPKDVPALSEQDKVQEGEASVHGAPGDLSVLATWQDMQASGELSEAALKDLSQQAWLSMEVNDVEGIEGIEEAKALLRTPAQRRKDLGIDQHLTSQKPDPVRRQKRQKGRKERAEARAASRTGVLTAVRKLRSEGYSAGQARSMSVVPKVGNKKVKKNKLLKSQVKKQKVLQGLAKKRQKDREKAEAKAKAAEDEEALKQQSLEQAWQESRYSERSSGALQ</sequence>
<evidence type="ECO:0000313" key="2">
    <source>
        <dbReference type="EMBL" id="CAK0841924.1"/>
    </source>
</evidence>
<feature type="compositionally biased region" description="Basic and acidic residues" evidence="1">
    <location>
        <begin position="842"/>
        <end position="854"/>
    </location>
</feature>
<feature type="non-terminal residue" evidence="2">
    <location>
        <position position="1"/>
    </location>
</feature>
<proteinExistence type="predicted"/>